<dbReference type="Proteomes" id="UP001165561">
    <property type="component" value="Unassembled WGS sequence"/>
</dbReference>
<proteinExistence type="predicted"/>
<feature type="transmembrane region" description="Helical" evidence="6">
    <location>
        <begin position="21"/>
        <end position="40"/>
    </location>
</feature>
<accession>A0ABT5TVH0</accession>
<gene>
    <name evidence="8" type="ORF">PU560_06175</name>
</gene>
<feature type="domain" description="ABC-2 type transporter transmembrane" evidence="7">
    <location>
        <begin position="52"/>
        <end position="237"/>
    </location>
</feature>
<keyword evidence="2 6" id="KW-0812">Transmembrane</keyword>
<evidence type="ECO:0000256" key="2">
    <source>
        <dbReference type="ARBA" id="ARBA00022692"/>
    </source>
</evidence>
<feature type="transmembrane region" description="Helical" evidence="6">
    <location>
        <begin position="219"/>
        <end position="240"/>
    </location>
</feature>
<keyword evidence="9" id="KW-1185">Reference proteome</keyword>
<dbReference type="InterPro" id="IPR000412">
    <property type="entry name" value="ABC_2_transport"/>
</dbReference>
<organism evidence="8 9">
    <name type="scientific">Georgenia halotolerans</name>
    <dbReference type="NCBI Taxonomy" id="3028317"/>
    <lineage>
        <taxon>Bacteria</taxon>
        <taxon>Bacillati</taxon>
        <taxon>Actinomycetota</taxon>
        <taxon>Actinomycetes</taxon>
        <taxon>Micrococcales</taxon>
        <taxon>Bogoriellaceae</taxon>
        <taxon>Georgenia</taxon>
    </lineage>
</organism>
<comment type="subcellular location">
    <subcellularLocation>
        <location evidence="1">Membrane</location>
        <topology evidence="1">Multi-pass membrane protein</topology>
    </subcellularLocation>
</comment>
<evidence type="ECO:0000259" key="7">
    <source>
        <dbReference type="Pfam" id="PF12698"/>
    </source>
</evidence>
<comment type="caution">
    <text evidence="8">The sequence shown here is derived from an EMBL/GenBank/DDBJ whole genome shotgun (WGS) entry which is preliminary data.</text>
</comment>
<evidence type="ECO:0000313" key="9">
    <source>
        <dbReference type="Proteomes" id="UP001165561"/>
    </source>
</evidence>
<evidence type="ECO:0000313" key="8">
    <source>
        <dbReference type="EMBL" id="MDD9206057.1"/>
    </source>
</evidence>
<dbReference type="Pfam" id="PF12698">
    <property type="entry name" value="ABC2_membrane_3"/>
    <property type="match status" value="1"/>
</dbReference>
<name>A0ABT5TVH0_9MICO</name>
<keyword evidence="5" id="KW-0046">Antibiotic resistance</keyword>
<evidence type="ECO:0000256" key="6">
    <source>
        <dbReference type="SAM" id="Phobius"/>
    </source>
</evidence>
<evidence type="ECO:0000256" key="1">
    <source>
        <dbReference type="ARBA" id="ARBA00004141"/>
    </source>
</evidence>
<dbReference type="PIRSF" id="PIRSF006648">
    <property type="entry name" value="DrrB"/>
    <property type="match status" value="1"/>
</dbReference>
<sequence length="243" mass="25116">MTRRRVLAQTRFETLAVLRNGEQLLLTFLMPLIALVLLVQTDIVALPGSRHASALVGVLALAAVSTGFTSQAIAVAFDRRWGVLRLIATTPLGRGGLLAGKLGAVLAVLVVQVVVLTSTAFLLGWRPAADPVALLVAGALLVLGIACFTALGLLLGGTLRPEAVLAIANLVWVLLVAGGGLLLPVATLPGLLAGVVTVLPSAALGEGLRQLADGGPVPWLHIASLTAWTAVATWAAARFFRWD</sequence>
<reference evidence="8" key="1">
    <citation type="submission" date="2023-02" db="EMBL/GenBank/DDBJ databases">
        <title>Georgenia sp.10Sc9-8, isolated from a soil sample collected from the Taklamakan desert.</title>
        <authorList>
            <person name="Liu S."/>
        </authorList>
    </citation>
    <scope>NUCLEOTIDE SEQUENCE</scope>
    <source>
        <strain evidence="8">10Sc9-8</strain>
    </source>
</reference>
<feature type="transmembrane region" description="Helical" evidence="6">
    <location>
        <begin position="167"/>
        <end position="199"/>
    </location>
</feature>
<dbReference type="InterPro" id="IPR051784">
    <property type="entry name" value="Nod_factor_ABC_transporter"/>
</dbReference>
<dbReference type="PANTHER" id="PTHR43229:SF2">
    <property type="entry name" value="NODULATION PROTEIN J"/>
    <property type="match status" value="1"/>
</dbReference>
<feature type="transmembrane region" description="Helical" evidence="6">
    <location>
        <begin position="98"/>
        <end position="125"/>
    </location>
</feature>
<evidence type="ECO:0000256" key="5">
    <source>
        <dbReference type="ARBA" id="ARBA00023251"/>
    </source>
</evidence>
<keyword evidence="4 6" id="KW-0472">Membrane</keyword>
<dbReference type="PANTHER" id="PTHR43229">
    <property type="entry name" value="NODULATION PROTEIN J"/>
    <property type="match status" value="1"/>
</dbReference>
<dbReference type="InterPro" id="IPR013525">
    <property type="entry name" value="ABC2_TM"/>
</dbReference>
<feature type="transmembrane region" description="Helical" evidence="6">
    <location>
        <begin position="52"/>
        <end position="77"/>
    </location>
</feature>
<evidence type="ECO:0000256" key="4">
    <source>
        <dbReference type="ARBA" id="ARBA00023136"/>
    </source>
</evidence>
<keyword evidence="3 6" id="KW-1133">Transmembrane helix</keyword>
<feature type="transmembrane region" description="Helical" evidence="6">
    <location>
        <begin position="131"/>
        <end position="155"/>
    </location>
</feature>
<protein>
    <submittedName>
        <fullName evidence="8">ABC transporter permease</fullName>
    </submittedName>
</protein>
<dbReference type="EMBL" id="JARACI010000763">
    <property type="protein sequence ID" value="MDD9206057.1"/>
    <property type="molecule type" value="Genomic_DNA"/>
</dbReference>
<evidence type="ECO:0000256" key="3">
    <source>
        <dbReference type="ARBA" id="ARBA00022989"/>
    </source>
</evidence>